<dbReference type="InterPro" id="IPR000748">
    <property type="entry name" value="PsdUridine_synth_RsuA/RluB/E/F"/>
</dbReference>
<sequence>MSTTPPPGERIAKVIARAGLASRRDAERMIEAGRVIVNGEKISRAALNVTPSDKITVDGKPLSAPEPARLWLYHKPTGLVCTTNDEQGRANIFDALPEGLPRVMGIGRLDLNSEGLLLLTNDGGLKRKLELPSTGWVRKYRVRVRGRPTDETFEPLRKGITNDGERFQPMNVTLDRTKAANAWVTVAIREGKNREIRRAMEAVGLTVNRLIRVSYGPFQLGQLKSGTVEEVRARVLRDQLGPEGGESPQPKLKPKPKPRPMPKRKRRT</sequence>
<dbReference type="CDD" id="cd00165">
    <property type="entry name" value="S4"/>
    <property type="match status" value="1"/>
</dbReference>
<dbReference type="GO" id="GO:0160139">
    <property type="term" value="F:23S rRNA pseudouridine(2605) synthase activity"/>
    <property type="evidence" value="ECO:0007669"/>
    <property type="project" value="UniProtKB-EC"/>
</dbReference>
<dbReference type="EC" id="5.4.99.22" evidence="6"/>
<accession>A0A3B0SNL9</accession>
<comment type="similarity">
    <text evidence="1">Belongs to the pseudouridine synthase RsuA family.</text>
</comment>
<dbReference type="AlphaFoldDB" id="A0A3B0SNL9"/>
<evidence type="ECO:0000259" key="5">
    <source>
        <dbReference type="SMART" id="SM00363"/>
    </source>
</evidence>
<dbReference type="SUPFAM" id="SSF55174">
    <property type="entry name" value="Alpha-L RNA-binding motif"/>
    <property type="match status" value="1"/>
</dbReference>
<proteinExistence type="inferred from homology"/>
<dbReference type="Pfam" id="PF01479">
    <property type="entry name" value="S4"/>
    <property type="match status" value="1"/>
</dbReference>
<dbReference type="GO" id="GO:0003723">
    <property type="term" value="F:RNA binding"/>
    <property type="evidence" value="ECO:0007669"/>
    <property type="project" value="UniProtKB-KW"/>
</dbReference>
<evidence type="ECO:0000256" key="2">
    <source>
        <dbReference type="ARBA" id="ARBA00022884"/>
    </source>
</evidence>
<evidence type="ECO:0000256" key="3">
    <source>
        <dbReference type="ARBA" id="ARBA00023235"/>
    </source>
</evidence>
<dbReference type="Gene3D" id="3.30.70.1560">
    <property type="entry name" value="Alpha-L RNA-binding motif"/>
    <property type="match status" value="1"/>
</dbReference>
<dbReference type="InterPro" id="IPR006145">
    <property type="entry name" value="PsdUridine_synth_RsuA/RluA"/>
</dbReference>
<organism evidence="6">
    <name type="scientific">hydrothermal vent metagenome</name>
    <dbReference type="NCBI Taxonomy" id="652676"/>
    <lineage>
        <taxon>unclassified sequences</taxon>
        <taxon>metagenomes</taxon>
        <taxon>ecological metagenomes</taxon>
    </lineage>
</organism>
<dbReference type="Gene3D" id="3.10.290.10">
    <property type="entry name" value="RNA-binding S4 domain"/>
    <property type="match status" value="1"/>
</dbReference>
<gene>
    <name evidence="6" type="ORF">MNBD_ALPHA07-1027</name>
</gene>
<dbReference type="PANTHER" id="PTHR47683:SF3">
    <property type="entry name" value="RIBOSOMAL LARGE SUBUNIT PSEUDOURIDINE SYNTHASE B"/>
    <property type="match status" value="1"/>
</dbReference>
<dbReference type="InterPro" id="IPR020094">
    <property type="entry name" value="TruA/RsuA/RluB/E/F_N"/>
</dbReference>
<dbReference type="PANTHER" id="PTHR47683">
    <property type="entry name" value="PSEUDOURIDINE SYNTHASE FAMILY PROTEIN-RELATED"/>
    <property type="match status" value="1"/>
</dbReference>
<dbReference type="GO" id="GO:0006364">
    <property type="term" value="P:rRNA processing"/>
    <property type="evidence" value="ECO:0007669"/>
    <property type="project" value="UniProtKB-ARBA"/>
</dbReference>
<dbReference type="InterPro" id="IPR050343">
    <property type="entry name" value="RsuA_PseudoU_synthase"/>
</dbReference>
<dbReference type="Gene3D" id="3.30.70.580">
    <property type="entry name" value="Pseudouridine synthase I, catalytic domain, N-terminal subdomain"/>
    <property type="match status" value="1"/>
</dbReference>
<dbReference type="InterPro" id="IPR002942">
    <property type="entry name" value="S4_RNA-bd"/>
</dbReference>
<name>A0A3B0SNL9_9ZZZZ</name>
<dbReference type="FunFam" id="3.10.290.10:FF:000003">
    <property type="entry name" value="Pseudouridine synthase"/>
    <property type="match status" value="1"/>
</dbReference>
<dbReference type="InterPro" id="IPR018496">
    <property type="entry name" value="PsdUridine_synth_RsuA/RluB_CS"/>
</dbReference>
<dbReference type="InterPro" id="IPR020103">
    <property type="entry name" value="PsdUridine_synth_cat_dom_sf"/>
</dbReference>
<dbReference type="InterPro" id="IPR042092">
    <property type="entry name" value="PsdUridine_s_RsuA/RluB/E/F_cat"/>
</dbReference>
<feature type="domain" description="RNA-binding S4" evidence="5">
    <location>
        <begin position="9"/>
        <end position="67"/>
    </location>
</feature>
<keyword evidence="3 6" id="KW-0413">Isomerase</keyword>
<protein>
    <submittedName>
        <fullName evidence="6">Ribosomal large subunit pseudouridine synthase B</fullName>
        <ecNumber evidence="6">5.4.99.22</ecNumber>
    </submittedName>
</protein>
<reference evidence="6" key="1">
    <citation type="submission" date="2018-06" db="EMBL/GenBank/DDBJ databases">
        <authorList>
            <person name="Zhirakovskaya E."/>
        </authorList>
    </citation>
    <scope>NUCLEOTIDE SEQUENCE</scope>
</reference>
<dbReference type="PROSITE" id="PS50889">
    <property type="entry name" value="S4"/>
    <property type="match status" value="1"/>
</dbReference>
<dbReference type="SMART" id="SM00363">
    <property type="entry name" value="S4"/>
    <property type="match status" value="1"/>
</dbReference>
<feature type="compositionally biased region" description="Basic residues" evidence="4">
    <location>
        <begin position="252"/>
        <end position="268"/>
    </location>
</feature>
<dbReference type="PROSITE" id="PS01149">
    <property type="entry name" value="PSI_RSU"/>
    <property type="match status" value="1"/>
</dbReference>
<dbReference type="InterPro" id="IPR036986">
    <property type="entry name" value="S4_RNA-bd_sf"/>
</dbReference>
<keyword evidence="2" id="KW-0694">RNA-binding</keyword>
<dbReference type="Pfam" id="PF00849">
    <property type="entry name" value="PseudoU_synth_2"/>
    <property type="match status" value="1"/>
</dbReference>
<dbReference type="EMBL" id="UOEG01000148">
    <property type="protein sequence ID" value="VAV96455.1"/>
    <property type="molecule type" value="Genomic_DNA"/>
</dbReference>
<feature type="region of interest" description="Disordered" evidence="4">
    <location>
        <begin position="235"/>
        <end position="268"/>
    </location>
</feature>
<evidence type="ECO:0000313" key="6">
    <source>
        <dbReference type="EMBL" id="VAV96455.1"/>
    </source>
</evidence>
<dbReference type="NCBIfam" id="TIGR00093">
    <property type="entry name" value="pseudouridine synthase"/>
    <property type="match status" value="1"/>
</dbReference>
<dbReference type="SUPFAM" id="SSF55120">
    <property type="entry name" value="Pseudouridine synthase"/>
    <property type="match status" value="1"/>
</dbReference>
<dbReference type="GO" id="GO:0001522">
    <property type="term" value="P:pseudouridine synthesis"/>
    <property type="evidence" value="ECO:0007669"/>
    <property type="project" value="InterPro"/>
</dbReference>
<evidence type="ECO:0000256" key="1">
    <source>
        <dbReference type="ARBA" id="ARBA00008348"/>
    </source>
</evidence>
<evidence type="ECO:0000256" key="4">
    <source>
        <dbReference type="SAM" id="MobiDB-lite"/>
    </source>
</evidence>